<dbReference type="EMBL" id="CP022983">
    <property type="protein sequence ID" value="ASV66518.1"/>
    <property type="molecule type" value="Genomic_DNA"/>
</dbReference>
<evidence type="ECO:0008006" key="3">
    <source>
        <dbReference type="Google" id="ProtNLM"/>
    </source>
</evidence>
<dbReference type="RefSeq" id="WP_095370093.1">
    <property type="nucleotide sequence ID" value="NZ_CP022983.1"/>
</dbReference>
<dbReference type="AlphaFoldDB" id="A0A248TE70"/>
<dbReference type="OrthoDB" id="2817982at2"/>
<keyword evidence="2" id="KW-1185">Reference proteome</keyword>
<sequence>MKKYLYILMLTTLMSGCMNESKVNKQEMEPSSTVAHEADEVEKQQVAVLKENAIYETTMVDGEKSYEVYISSNQDDSNQYSFFVAEENGKMAYSQELAYEKFNKNNIYSLNTNKQTLIILSLEKSEEVSSLRVISMDQGILREVPIEGGELLNLTDRKLKSLSQNVLQSAYPVNQNESIFLSWELQNDPLVLSLHDEATVTEDSGAYQSLLDQSWMDIWSETEEVFYPYENIELTKEVIERAKMGIPMGGPYPIGTNIEDIKKSNPYYIQEGILHGQQYLMYPETIYYYNREDGAVSTVAIPGERLQSSLADLKKLLGDPVRQEEENGLIYSEFLADKYVLKTYTDESGEIKQISLSKQ</sequence>
<proteinExistence type="predicted"/>
<evidence type="ECO:0000313" key="1">
    <source>
        <dbReference type="EMBL" id="ASV66518.1"/>
    </source>
</evidence>
<evidence type="ECO:0000313" key="2">
    <source>
        <dbReference type="Proteomes" id="UP000215137"/>
    </source>
</evidence>
<dbReference type="PROSITE" id="PS51257">
    <property type="entry name" value="PROKAR_LIPOPROTEIN"/>
    <property type="match status" value="1"/>
</dbReference>
<dbReference type="Proteomes" id="UP000215137">
    <property type="component" value="Chromosome"/>
</dbReference>
<protein>
    <recommendedName>
        <fullName evidence="3">DUF4309 domain-containing protein</fullName>
    </recommendedName>
</protein>
<gene>
    <name evidence="1" type="ORF">CKF48_03785</name>
</gene>
<reference evidence="1 2" key="1">
    <citation type="submission" date="2017-08" db="EMBL/GenBank/DDBJ databases">
        <title>Complete Genome Sequence of Bacillus kochii Oregon-R-modENCODE STRAIN BDGP4, isolated from Drosophila melanogaster gut.</title>
        <authorList>
            <person name="Wan K.H."/>
            <person name="Yu C."/>
            <person name="Park S."/>
            <person name="Hammonds A.S."/>
            <person name="Booth B.W."/>
            <person name="Celniker S.E."/>
        </authorList>
    </citation>
    <scope>NUCLEOTIDE SEQUENCE [LARGE SCALE GENOMIC DNA]</scope>
    <source>
        <strain evidence="1 2">BDGP4</strain>
    </source>
</reference>
<name>A0A248TE70_9BACI</name>
<dbReference type="KEGG" id="bko:CKF48_03785"/>
<accession>A0A248TE70</accession>
<organism evidence="1 2">
    <name type="scientific">Cytobacillus kochii</name>
    <dbReference type="NCBI Taxonomy" id="859143"/>
    <lineage>
        <taxon>Bacteria</taxon>
        <taxon>Bacillati</taxon>
        <taxon>Bacillota</taxon>
        <taxon>Bacilli</taxon>
        <taxon>Bacillales</taxon>
        <taxon>Bacillaceae</taxon>
        <taxon>Cytobacillus</taxon>
    </lineage>
</organism>